<dbReference type="PANTHER" id="PTHR13391:SF0">
    <property type="entry name" value="PROTEIN MISATO HOMOLOG 1"/>
    <property type="match status" value="1"/>
</dbReference>
<dbReference type="PANTHER" id="PTHR13391">
    <property type="entry name" value="MITOCHONDRIAL DISTRIBUTION REGULATOR MISATO"/>
    <property type="match status" value="1"/>
</dbReference>
<evidence type="ECO:0000313" key="2">
    <source>
        <dbReference type="EMBL" id="KAL3790167.1"/>
    </source>
</evidence>
<accession>A0ABD3PQI5</accession>
<feature type="compositionally biased region" description="Acidic residues" evidence="1">
    <location>
        <begin position="829"/>
        <end position="842"/>
    </location>
</feature>
<protein>
    <recommendedName>
        <fullName evidence="4">Misato Segment II tubulin-like domain-containing protein</fullName>
    </recommendedName>
</protein>
<reference evidence="2 3" key="1">
    <citation type="submission" date="2024-10" db="EMBL/GenBank/DDBJ databases">
        <title>Updated reference genomes for cyclostephanoid diatoms.</title>
        <authorList>
            <person name="Roberts W.R."/>
            <person name="Alverson A.J."/>
        </authorList>
    </citation>
    <scope>NUCLEOTIDE SEQUENCE [LARGE SCALE GENOMIC DNA]</scope>
    <source>
        <strain evidence="2 3">AJA010-31</strain>
    </source>
</reference>
<feature type="compositionally biased region" description="Acidic residues" evidence="1">
    <location>
        <begin position="161"/>
        <end position="170"/>
    </location>
</feature>
<dbReference type="Proteomes" id="UP001530400">
    <property type="component" value="Unassembled WGS sequence"/>
</dbReference>
<organism evidence="2 3">
    <name type="scientific">Cyclotella atomus</name>
    <dbReference type="NCBI Taxonomy" id="382360"/>
    <lineage>
        <taxon>Eukaryota</taxon>
        <taxon>Sar</taxon>
        <taxon>Stramenopiles</taxon>
        <taxon>Ochrophyta</taxon>
        <taxon>Bacillariophyta</taxon>
        <taxon>Coscinodiscophyceae</taxon>
        <taxon>Thalassiosirophycidae</taxon>
        <taxon>Stephanodiscales</taxon>
        <taxon>Stephanodiscaceae</taxon>
        <taxon>Cyclotella</taxon>
    </lineage>
</organism>
<keyword evidence="3" id="KW-1185">Reference proteome</keyword>
<comment type="caution">
    <text evidence="2">The sequence shown here is derived from an EMBL/GenBank/DDBJ whole genome shotgun (WGS) entry which is preliminary data.</text>
</comment>
<evidence type="ECO:0000256" key="1">
    <source>
        <dbReference type="SAM" id="MobiDB-lite"/>
    </source>
</evidence>
<sequence>MMGETIHISLGSTANAISSHLLNLYGAAATSSPSVDGSSAEREESLCDPLVTHEIANINTDEYSVVNYSSSKNTTQRCLQPRAIFVDTRDNFFAPSQCITQQEVITSWSGEVQYHQVGNIETNEDIVAFRQKSMRLSQDRFAYNVKDVNGSDGNSRHEQWDSEEDEEEEMEEKRRRLEQMEHRNARMRQELKSDLEVFWEDAFYSDGGQQLHQQQLNEHQHEGENTPNTQHHKASDANPTTSERPIYWHQYLTTPLNNKYQLPLPFDSSNNTNSSYSMGYYCASNNLNSNLTAWRHDSMSESLRKLLEGCDQIKGFNLVVDGGSHPSFGVDTTAIMNCTGPKKRCFNSGGMYAGLATSLLEELQEECKSAGRMVVLVDSVPMDAAAITQYDEDGGEKEKESTAVKQFQSRLNTGLTLHGLSSNADVFLPVSIEGAHAALFGERKSSSNNRMLFEGSAALALALEASTLSYRLRSNVSAQRRSNDFGSNRSRLGIQSGFYQGSASSSSSYSGESFASASSLTYHEFLACVRSSSDKRRSILELDAMMHPLSFPAAAFGQGADIMSSNILASLMAAGVVSGGGGGNQDLGFLHQKLIKGTSMEQMQMEQNRNYRSTRNYSSGRQSGPGEWLEDCSNGGLLESLSGHSNFGRRVDHHHFALSSSLRVASTDVKKFTLTNTCGTSEFLRPMMESMGVQYRPEVSSGVVVKDTVVDLTEVGSYWNSIFKRVKLPKTRNAIRSEDQAAAPSAQQIANHTPILSVIGNSTRSYPRLHSISSGFVDSLHSRKNMGYLARDVMSGMAPEKDDCEDALEYCRELVDVYEPPVGSGLISGEDENDMDGAYFDE</sequence>
<dbReference type="EMBL" id="JALLPJ020000508">
    <property type="protein sequence ID" value="KAL3790167.1"/>
    <property type="molecule type" value="Genomic_DNA"/>
</dbReference>
<gene>
    <name evidence="2" type="ORF">ACHAWO_012949</name>
</gene>
<evidence type="ECO:0008006" key="4">
    <source>
        <dbReference type="Google" id="ProtNLM"/>
    </source>
</evidence>
<dbReference type="InterPro" id="IPR036525">
    <property type="entry name" value="Tubulin/FtsZ_GTPase_sf"/>
</dbReference>
<dbReference type="InterPro" id="IPR049942">
    <property type="entry name" value="DML1/Misato"/>
</dbReference>
<evidence type="ECO:0000313" key="3">
    <source>
        <dbReference type="Proteomes" id="UP001530400"/>
    </source>
</evidence>
<feature type="region of interest" description="Disordered" evidence="1">
    <location>
        <begin position="146"/>
        <end position="176"/>
    </location>
</feature>
<name>A0ABD3PQI5_9STRA</name>
<feature type="region of interest" description="Disordered" evidence="1">
    <location>
        <begin position="823"/>
        <end position="842"/>
    </location>
</feature>
<dbReference type="Gene3D" id="3.40.50.1440">
    <property type="entry name" value="Tubulin/FtsZ, GTPase domain"/>
    <property type="match status" value="2"/>
</dbReference>
<feature type="region of interest" description="Disordered" evidence="1">
    <location>
        <begin position="210"/>
        <end position="243"/>
    </location>
</feature>
<proteinExistence type="predicted"/>
<dbReference type="AlphaFoldDB" id="A0ABD3PQI5"/>